<dbReference type="EMBL" id="CAJNOC010002907">
    <property type="protein sequence ID" value="CAF0957420.1"/>
    <property type="molecule type" value="Genomic_DNA"/>
</dbReference>
<dbReference type="InterPro" id="IPR003591">
    <property type="entry name" value="Leu-rich_rpt_typical-subtyp"/>
</dbReference>
<comment type="caution">
    <text evidence="4">The sequence shown here is derived from an EMBL/GenBank/DDBJ whole genome shotgun (WGS) entry which is preliminary data.</text>
</comment>
<dbReference type="PANTHER" id="PTHR24373:SF387">
    <property type="entry name" value="LEUCINE-RICH REPEATS AND IMMUNOGLOBULIN-LIKE DOMAINS PROTEIN SMA-10"/>
    <property type="match status" value="1"/>
</dbReference>
<dbReference type="SUPFAM" id="SSF52058">
    <property type="entry name" value="L domain-like"/>
    <property type="match status" value="1"/>
</dbReference>
<proteinExistence type="predicted"/>
<dbReference type="Pfam" id="PF13855">
    <property type="entry name" value="LRR_8"/>
    <property type="match status" value="1"/>
</dbReference>
<reference evidence="4" key="1">
    <citation type="submission" date="2021-02" db="EMBL/GenBank/DDBJ databases">
        <authorList>
            <person name="Nowell W R."/>
        </authorList>
    </citation>
    <scope>NUCLEOTIDE SEQUENCE</scope>
    <source>
        <strain evidence="4">Ploen Becks lab</strain>
    </source>
</reference>
<organism evidence="4 5">
    <name type="scientific">Brachionus calyciflorus</name>
    <dbReference type="NCBI Taxonomy" id="104777"/>
    <lineage>
        <taxon>Eukaryota</taxon>
        <taxon>Metazoa</taxon>
        <taxon>Spiralia</taxon>
        <taxon>Gnathifera</taxon>
        <taxon>Rotifera</taxon>
        <taxon>Eurotatoria</taxon>
        <taxon>Monogononta</taxon>
        <taxon>Pseudotrocha</taxon>
        <taxon>Ploima</taxon>
        <taxon>Brachionidae</taxon>
        <taxon>Brachionus</taxon>
    </lineage>
</organism>
<gene>
    <name evidence="4" type="ORF">OXX778_LOCUS14267</name>
</gene>
<dbReference type="PANTHER" id="PTHR24373">
    <property type="entry name" value="SLIT RELATED LEUCINE-RICH REPEAT NEURONAL PROTEIN"/>
    <property type="match status" value="1"/>
</dbReference>
<dbReference type="InterPro" id="IPR050328">
    <property type="entry name" value="Dev_Immune_Receptor"/>
</dbReference>
<dbReference type="SMART" id="SM00369">
    <property type="entry name" value="LRR_TYP"/>
    <property type="match status" value="1"/>
</dbReference>
<dbReference type="GO" id="GO:0031012">
    <property type="term" value="C:extracellular matrix"/>
    <property type="evidence" value="ECO:0007669"/>
    <property type="project" value="TreeGrafter"/>
</dbReference>
<evidence type="ECO:0000313" key="5">
    <source>
        <dbReference type="Proteomes" id="UP000663879"/>
    </source>
</evidence>
<evidence type="ECO:0000313" key="4">
    <source>
        <dbReference type="EMBL" id="CAF0957420.1"/>
    </source>
</evidence>
<keyword evidence="1" id="KW-0433">Leucine-rich repeat</keyword>
<dbReference type="Gene3D" id="3.80.10.10">
    <property type="entry name" value="Ribonuclease Inhibitor"/>
    <property type="match status" value="1"/>
</dbReference>
<protein>
    <submittedName>
        <fullName evidence="4">Uncharacterized protein</fullName>
    </submittedName>
</protein>
<dbReference type="GO" id="GO:0005615">
    <property type="term" value="C:extracellular space"/>
    <property type="evidence" value="ECO:0007669"/>
    <property type="project" value="TreeGrafter"/>
</dbReference>
<keyword evidence="2" id="KW-0732">Signal</keyword>
<evidence type="ECO:0000256" key="1">
    <source>
        <dbReference type="ARBA" id="ARBA00022614"/>
    </source>
</evidence>
<keyword evidence="5" id="KW-1185">Reference proteome</keyword>
<dbReference type="AlphaFoldDB" id="A0A814DPT0"/>
<accession>A0A814DPT0</accession>
<dbReference type="InterPro" id="IPR001611">
    <property type="entry name" value="Leu-rich_rpt"/>
</dbReference>
<dbReference type="InterPro" id="IPR032675">
    <property type="entry name" value="LRR_dom_sf"/>
</dbReference>
<name>A0A814DPT0_9BILA</name>
<dbReference type="Proteomes" id="UP000663879">
    <property type="component" value="Unassembled WGS sequence"/>
</dbReference>
<evidence type="ECO:0000256" key="3">
    <source>
        <dbReference type="ARBA" id="ARBA00022737"/>
    </source>
</evidence>
<sequence>MKTNYDEDWEFCLFLPLLGKKNNFGILVLTNQYINENNRRFIRSFISKKRFNAYSSDCEIKEAVLASVLCNLIETKLTSDLNNGIIDLRNRKENFLKSFTLNSFKINSLKPTDLSIINKLVNETSYQEWFLDLDVTVFVKNLFSKFENITSLELLFNVPCTLEPFCFNGLKNLKRLRFCNFHTEIINENVFCDLNNLKNICFTESKIQTLGSKAFKNLNNIESLSFISVVIESIDSSCFDDLVSLIHLNLTFNNIQYLPDHTFDKLANLTVLNLTDALKTPIDANNFNNLVNLEFLSFLHSDKTEKILNLGNLKLPNLKFLVINSKKIPDFDLNLDFLVINGLEEYDENMFLRLNDLKCLIIRTNGIFLKNFKKEIFKKMKKLVFLMFIFEDLDEKNYEFIEKNREYFKEFLNQSEPKIDLDGYMCCRLRISCYDKMSSLI</sequence>
<keyword evidence="3" id="KW-0677">Repeat</keyword>
<evidence type="ECO:0000256" key="2">
    <source>
        <dbReference type="ARBA" id="ARBA00022729"/>
    </source>
</evidence>